<keyword evidence="3 6" id="KW-0812">Transmembrane</keyword>
<comment type="caution">
    <text evidence="8">The sequence shown here is derived from an EMBL/GenBank/DDBJ whole genome shotgun (WGS) entry which is preliminary data.</text>
</comment>
<evidence type="ECO:0000256" key="6">
    <source>
        <dbReference type="SAM" id="Phobius"/>
    </source>
</evidence>
<evidence type="ECO:0000256" key="4">
    <source>
        <dbReference type="ARBA" id="ARBA00022989"/>
    </source>
</evidence>
<dbReference type="EMBL" id="JAKVPQ010000010">
    <property type="protein sequence ID" value="MCH4285962.1"/>
    <property type="molecule type" value="Genomic_DNA"/>
</dbReference>
<dbReference type="InterPro" id="IPR050487">
    <property type="entry name" value="FtsQ_DivIB"/>
</dbReference>
<keyword evidence="6" id="KW-0472">Membrane</keyword>
<name>A0ABS9R8I5_9FIRM</name>
<feature type="domain" description="POTRA" evidence="7">
    <location>
        <begin position="54"/>
        <end position="120"/>
    </location>
</feature>
<dbReference type="PANTHER" id="PTHR37820:SF1">
    <property type="entry name" value="CELL DIVISION PROTEIN FTSQ"/>
    <property type="match status" value="1"/>
</dbReference>
<evidence type="ECO:0000256" key="2">
    <source>
        <dbReference type="ARBA" id="ARBA00022618"/>
    </source>
</evidence>
<evidence type="ECO:0000259" key="7">
    <source>
        <dbReference type="Pfam" id="PF08478"/>
    </source>
</evidence>
<dbReference type="Gene3D" id="3.40.50.10960">
    <property type="match status" value="1"/>
</dbReference>
<evidence type="ECO:0000256" key="5">
    <source>
        <dbReference type="ARBA" id="ARBA00023306"/>
    </source>
</evidence>
<evidence type="ECO:0000313" key="8">
    <source>
        <dbReference type="EMBL" id="MCH4285962.1"/>
    </source>
</evidence>
<evidence type="ECO:0000256" key="3">
    <source>
        <dbReference type="ARBA" id="ARBA00022692"/>
    </source>
</evidence>
<sequence length="262" mass="30171">MEDINDLLYNDVEAKFLALQNKKKKRKKRRRKIRLIVLSVLLLSGALYFTSDSSKVKSLDVNGNLFYTKNMVLKKANLSYNTRYIVMPKLYIEYKLKQDDMIKDAEVTKANGSIHIHIKEKTSIGYFVKDEKNYVLLEDGSTKEITQDNLSVIANFPLIDGFDDKQLVNLAKSFAVKDREVSQEMISMISEIHPYKASYDANMVKLVMQDGNFIYTDYASMPLLKDYKEVVLKNIKEGKKKRLCVVMDDATANIHTEDCSSF</sequence>
<dbReference type="InterPro" id="IPR013685">
    <property type="entry name" value="POTRA_FtsQ_type"/>
</dbReference>
<organism evidence="8 9">
    <name type="scientific">Amedibacillus hominis</name>
    <dbReference type="NCBI Taxonomy" id="2897776"/>
    <lineage>
        <taxon>Bacteria</taxon>
        <taxon>Bacillati</taxon>
        <taxon>Bacillota</taxon>
        <taxon>Erysipelotrichia</taxon>
        <taxon>Erysipelotrichales</taxon>
        <taxon>Erysipelotrichaceae</taxon>
        <taxon>Amedibacillus</taxon>
    </lineage>
</organism>
<evidence type="ECO:0000313" key="9">
    <source>
        <dbReference type="Proteomes" id="UP001202402"/>
    </source>
</evidence>
<dbReference type="RefSeq" id="WP_117453525.1">
    <property type="nucleotide sequence ID" value="NZ_JAKVPQ010000010.1"/>
</dbReference>
<dbReference type="Proteomes" id="UP001202402">
    <property type="component" value="Unassembled WGS sequence"/>
</dbReference>
<evidence type="ECO:0000256" key="1">
    <source>
        <dbReference type="ARBA" id="ARBA00022475"/>
    </source>
</evidence>
<dbReference type="PANTHER" id="PTHR37820">
    <property type="entry name" value="CELL DIVISION PROTEIN DIVIB"/>
    <property type="match status" value="1"/>
</dbReference>
<keyword evidence="1" id="KW-1003">Cell membrane</keyword>
<proteinExistence type="predicted"/>
<dbReference type="Pfam" id="PF08478">
    <property type="entry name" value="POTRA_1"/>
    <property type="match status" value="1"/>
</dbReference>
<accession>A0ABS9R8I5</accession>
<keyword evidence="5" id="KW-0131">Cell cycle</keyword>
<feature type="transmembrane region" description="Helical" evidence="6">
    <location>
        <begin position="33"/>
        <end position="50"/>
    </location>
</feature>
<keyword evidence="9" id="KW-1185">Reference proteome</keyword>
<protein>
    <submittedName>
        <fullName evidence="8">FtsQ-type POTRA domain-containing protein</fullName>
    </submittedName>
</protein>
<keyword evidence="4 6" id="KW-1133">Transmembrane helix</keyword>
<reference evidence="8 9" key="1">
    <citation type="submission" date="2022-02" db="EMBL/GenBank/DDBJ databases">
        <title>Genome of Erysipelotrichaceae sp. nov. NSJ-176 isolated from human feces.</title>
        <authorList>
            <person name="Abdugheni R."/>
        </authorList>
    </citation>
    <scope>NUCLEOTIDE SEQUENCE [LARGE SCALE GENOMIC DNA]</scope>
    <source>
        <strain evidence="8 9">NSJ-176</strain>
    </source>
</reference>
<gene>
    <name evidence="8" type="ORF">LQE99_12605</name>
</gene>
<keyword evidence="2" id="KW-0132">Cell division</keyword>